<comment type="similarity">
    <text evidence="2">Belongs to the EMC10 family.</text>
</comment>
<evidence type="ECO:0000256" key="2">
    <source>
        <dbReference type="ARBA" id="ARBA00007695"/>
    </source>
</evidence>
<keyword evidence="5" id="KW-0732">Signal</keyword>
<evidence type="ECO:0000256" key="3">
    <source>
        <dbReference type="ARBA" id="ARBA00020105"/>
    </source>
</evidence>
<keyword evidence="4" id="KW-0812">Transmembrane</keyword>
<dbReference type="AlphaFoldDB" id="A0A7M7JZT1"/>
<keyword evidence="8" id="KW-0472">Membrane</keyword>
<sequence length="210" mass="23461">MRLDSFYVLLGSVALVGISFAQEIAPVLVVFHALEYNGAEPVWTPRAKISINSLSQHTAMAEANLMTPEDEAKLERVVKGGRYQIKVVDTSTGHHIIAWSPHYKPLSQRLKVSLDLSGFLESVSFLPPDVQAGSGKVTERDRFLSVQIDVMKVAPAPETATYIQRLEIERREKEKSQGQDNRSFLSKYWMYIVPIVIFMLISGASNPEGQ</sequence>
<dbReference type="PANTHER" id="PTHR21397">
    <property type="entry name" value="CHROMATIN COMPLEXES SUBUNIT BAP18-RELATED"/>
    <property type="match status" value="1"/>
</dbReference>
<evidence type="ECO:0000256" key="7">
    <source>
        <dbReference type="ARBA" id="ARBA00022989"/>
    </source>
</evidence>
<dbReference type="OrthoDB" id="1894652at2759"/>
<accession>A0A7M7JZT1</accession>
<evidence type="ECO:0000256" key="6">
    <source>
        <dbReference type="ARBA" id="ARBA00022824"/>
    </source>
</evidence>
<dbReference type="PANTHER" id="PTHR21397:SF4">
    <property type="entry name" value="ER MEMBRANE PROTEIN COMPLEX SUBUNIT 10"/>
    <property type="match status" value="1"/>
</dbReference>
<reference evidence="9" key="1">
    <citation type="submission" date="2021-01" db="UniProtKB">
        <authorList>
            <consortium name="EnsemblMetazoa"/>
        </authorList>
    </citation>
    <scope>IDENTIFICATION</scope>
</reference>
<evidence type="ECO:0000256" key="4">
    <source>
        <dbReference type="ARBA" id="ARBA00022692"/>
    </source>
</evidence>
<name>A0A7M7JZT1_VARDE</name>
<dbReference type="RefSeq" id="XP_022659388.1">
    <property type="nucleotide sequence ID" value="XM_022803653.1"/>
</dbReference>
<dbReference type="CDD" id="cd22209">
    <property type="entry name" value="EMC10"/>
    <property type="match status" value="1"/>
</dbReference>
<dbReference type="KEGG" id="vde:111249602"/>
<protein>
    <recommendedName>
        <fullName evidence="3">ER membrane protein complex subunit 10</fullName>
    </recommendedName>
</protein>
<comment type="subcellular location">
    <subcellularLocation>
        <location evidence="1">Endoplasmic reticulum membrane</location>
        <topology evidence="1">Single-pass type I membrane protein</topology>
    </subcellularLocation>
</comment>
<evidence type="ECO:0000313" key="10">
    <source>
        <dbReference type="Proteomes" id="UP000594260"/>
    </source>
</evidence>
<evidence type="ECO:0000313" key="9">
    <source>
        <dbReference type="EnsemblMetazoa" id="XP_022659388"/>
    </source>
</evidence>
<proteinExistence type="inferred from homology"/>
<evidence type="ECO:0000256" key="1">
    <source>
        <dbReference type="ARBA" id="ARBA00004115"/>
    </source>
</evidence>
<dbReference type="Pfam" id="PF21203">
    <property type="entry name" value="ECM10"/>
    <property type="match status" value="1"/>
</dbReference>
<dbReference type="EnsemblMetazoa" id="XM_022803653">
    <property type="protein sequence ID" value="XP_022659388"/>
    <property type="gene ID" value="LOC111249602"/>
</dbReference>
<evidence type="ECO:0000256" key="8">
    <source>
        <dbReference type="ARBA" id="ARBA00023136"/>
    </source>
</evidence>
<dbReference type="Proteomes" id="UP000594260">
    <property type="component" value="Unplaced"/>
</dbReference>
<dbReference type="FunCoup" id="A0A7M7JZT1">
    <property type="interactions" value="590"/>
</dbReference>
<dbReference type="CTD" id="284361"/>
<dbReference type="GeneID" id="111249602"/>
<keyword evidence="7" id="KW-1133">Transmembrane helix</keyword>
<keyword evidence="6" id="KW-0256">Endoplasmic reticulum</keyword>
<dbReference type="InParanoid" id="A0A7M7JZT1"/>
<organism evidence="9 10">
    <name type="scientific">Varroa destructor</name>
    <name type="common">Honeybee mite</name>
    <dbReference type="NCBI Taxonomy" id="109461"/>
    <lineage>
        <taxon>Eukaryota</taxon>
        <taxon>Metazoa</taxon>
        <taxon>Ecdysozoa</taxon>
        <taxon>Arthropoda</taxon>
        <taxon>Chelicerata</taxon>
        <taxon>Arachnida</taxon>
        <taxon>Acari</taxon>
        <taxon>Parasitiformes</taxon>
        <taxon>Mesostigmata</taxon>
        <taxon>Gamasina</taxon>
        <taxon>Dermanyssoidea</taxon>
        <taxon>Varroidae</taxon>
        <taxon>Varroa</taxon>
    </lineage>
</organism>
<evidence type="ECO:0000256" key="5">
    <source>
        <dbReference type="ARBA" id="ARBA00022729"/>
    </source>
</evidence>
<dbReference type="GO" id="GO:0072546">
    <property type="term" value="C:EMC complex"/>
    <property type="evidence" value="ECO:0007669"/>
    <property type="project" value="TreeGrafter"/>
</dbReference>
<keyword evidence="10" id="KW-1185">Reference proteome</keyword>
<dbReference type="OMA" id="QFNDVLW"/>